<dbReference type="Pfam" id="PF00266">
    <property type="entry name" value="Aminotran_5"/>
    <property type="match status" value="1"/>
</dbReference>
<organism evidence="3 4">
    <name type="scientific">Hoeflea poritis</name>
    <dbReference type="NCBI Taxonomy" id="2993659"/>
    <lineage>
        <taxon>Bacteria</taxon>
        <taxon>Pseudomonadati</taxon>
        <taxon>Pseudomonadota</taxon>
        <taxon>Alphaproteobacteria</taxon>
        <taxon>Hyphomicrobiales</taxon>
        <taxon>Rhizobiaceae</taxon>
        <taxon>Hoeflea</taxon>
    </lineage>
</organism>
<evidence type="ECO:0000313" key="3">
    <source>
        <dbReference type="EMBL" id="MDA4845236.1"/>
    </source>
</evidence>
<keyword evidence="4" id="KW-1185">Reference proteome</keyword>
<dbReference type="Gene3D" id="3.40.640.10">
    <property type="entry name" value="Type I PLP-dependent aspartate aminotransferase-like (Major domain)"/>
    <property type="match status" value="1"/>
</dbReference>
<evidence type="ECO:0000259" key="2">
    <source>
        <dbReference type="Pfam" id="PF00266"/>
    </source>
</evidence>
<dbReference type="Gene3D" id="3.90.1150.10">
    <property type="entry name" value="Aspartate Aminotransferase, domain 1"/>
    <property type="match status" value="1"/>
</dbReference>
<keyword evidence="1" id="KW-0663">Pyridoxal phosphate</keyword>
<dbReference type="InterPro" id="IPR000192">
    <property type="entry name" value="Aminotrans_V_dom"/>
</dbReference>
<name>A0ABT4VKJ3_9HYPH</name>
<dbReference type="GO" id="GO:0008483">
    <property type="term" value="F:transaminase activity"/>
    <property type="evidence" value="ECO:0007669"/>
    <property type="project" value="UniProtKB-KW"/>
</dbReference>
<proteinExistence type="predicted"/>
<dbReference type="InterPro" id="IPR015422">
    <property type="entry name" value="PyrdxlP-dep_Trfase_small"/>
</dbReference>
<dbReference type="Proteomes" id="UP001148313">
    <property type="component" value="Unassembled WGS sequence"/>
</dbReference>
<reference evidence="3" key="1">
    <citation type="submission" date="2022-11" db="EMBL/GenBank/DDBJ databases">
        <title>Hoeflea poritis sp. nov., isolated from scleractinian coral Porites lutea.</title>
        <authorList>
            <person name="Zhang G."/>
            <person name="Wei Q."/>
            <person name="Cai L."/>
        </authorList>
    </citation>
    <scope>NUCLEOTIDE SEQUENCE</scope>
    <source>
        <strain evidence="3">E7-10</strain>
    </source>
</reference>
<keyword evidence="3" id="KW-0808">Transferase</keyword>
<evidence type="ECO:0000313" key="4">
    <source>
        <dbReference type="Proteomes" id="UP001148313"/>
    </source>
</evidence>
<dbReference type="SUPFAM" id="SSF53383">
    <property type="entry name" value="PLP-dependent transferases"/>
    <property type="match status" value="1"/>
</dbReference>
<dbReference type="InterPro" id="IPR015424">
    <property type="entry name" value="PyrdxlP-dep_Trfase"/>
</dbReference>
<comment type="caution">
    <text evidence="3">The sequence shown here is derived from an EMBL/GenBank/DDBJ whole genome shotgun (WGS) entry which is preliminary data.</text>
</comment>
<dbReference type="PANTHER" id="PTHR43092:SF2">
    <property type="entry name" value="HERCYNYLCYSTEINE SULFOXIDE LYASE"/>
    <property type="match status" value="1"/>
</dbReference>
<evidence type="ECO:0000256" key="1">
    <source>
        <dbReference type="ARBA" id="ARBA00022898"/>
    </source>
</evidence>
<protein>
    <submittedName>
        <fullName evidence="3">Aminotransferase class V-fold PLP-dependent enzyme</fullName>
    </submittedName>
</protein>
<dbReference type="InterPro" id="IPR015421">
    <property type="entry name" value="PyrdxlP-dep_Trfase_major"/>
</dbReference>
<gene>
    <name evidence="3" type="ORF">OOZ53_07735</name>
</gene>
<dbReference type="RefSeq" id="WP_271088844.1">
    <property type="nucleotide sequence ID" value="NZ_JAPJZH010000004.1"/>
</dbReference>
<keyword evidence="3" id="KW-0032">Aminotransferase</keyword>
<dbReference type="EMBL" id="JAPJZH010000004">
    <property type="protein sequence ID" value="MDA4845236.1"/>
    <property type="molecule type" value="Genomic_DNA"/>
</dbReference>
<sequence>MAIGLAEEFLLDPTITYLNHGAYGATPRAVFEEHLRWQRLLEAEPVDFLSRHGTERLAYSRQILADFLGTARDNLVYVTNGTVGLNIVANSLKLGPGDELLTTDHEHGGIDRLFRFSAEKSGFKLVHCPIPVPLTTQEDMLDCFLSSVTDNTRAILISHLSSPSSIVFPVKQICNFAKSRGIMTIVDGSHVPGQLELDLEDIDADFYVGILHKWVCAPKGCAFLYARPQMQCYLDPLVVSWGWEPKVPGPSRFVEFHEWQGSRDISSFLSVPAALDFWSARDWPGIRQACRDMAMAARQEVCKMFGTEPYHPDSPEWHGQITCAPLPAGTDANDLLHRLRHEDGIDVSVDYFANNPRVRISVQAYNDWSDIERLLDALERQVKHAHSRATAQ</sequence>
<feature type="domain" description="Aminotransferase class V" evidence="2">
    <location>
        <begin position="47"/>
        <end position="374"/>
    </location>
</feature>
<accession>A0ABT4VKJ3</accession>
<dbReference type="PANTHER" id="PTHR43092">
    <property type="entry name" value="L-CYSTEINE DESULFHYDRASE"/>
    <property type="match status" value="1"/>
</dbReference>